<keyword evidence="1" id="KW-0732">Signal</keyword>
<feature type="chain" id="PRO_5045874680" evidence="1">
    <location>
        <begin position="28"/>
        <end position="547"/>
    </location>
</feature>
<sequence>MLKSSTCKWHSYGWIGMLCCLWLSALGQPSSTSFGNVYVGKDGAMSFFGTHTFVSPGGIIGTERDPGTGQYGRFLLQPGASVAGVANTAHVDGYVTKVGSASFVFPVGSHGRYRPVAVTPSGSASVTAAYFGVDPNVAIVPRYGTGVNYSTTLPQSTSGVATYYASFTTSAFSTTQVQTVSNKEYWDVDGTDPARITLTWDTNSDVSALTGGDVSRLTIVGWTGSQWVALSSTADATSILGSPSSLSAGSITTNAAIVPNLYNVYALASVSYFVQLSLKAYLQGAGTLATNPAMATADGLMRDQLRSLLPVTEPYTNLGYGSVTSVPAVVPAVFSVTGTSAIVDWVLVEVRDPASTSVVLQRVPALLQRDGDIVASDGVSPVKINVPAGNYFVSVRHRNHLGVMTATALSLSESPAALDFSSSSTANYGTNAANATNAQAIINGRRYLWGGNANGGDGVGGGRNTVLAQGLGNDRSTVSSLVTNASGNTNGLITYVLPGYSASDVNMNGQNVAQGLGADNTFILNIVLSHPGNGTGLVTYSVTQQLP</sequence>
<dbReference type="EMBL" id="VFIA01000047">
    <property type="protein sequence ID" value="MBC3794502.1"/>
    <property type="molecule type" value="Genomic_DNA"/>
</dbReference>
<name>A0ABR6WEY5_9BACT</name>
<reference evidence="2 3" key="1">
    <citation type="submission" date="2019-06" db="EMBL/GenBank/DDBJ databases">
        <title>Spirosoma utsteinense sp. nov. isolated from Antarctic ice-free soils.</title>
        <authorList>
            <person name="Tahon G."/>
        </authorList>
    </citation>
    <scope>NUCLEOTIDE SEQUENCE [LARGE SCALE GENOMIC DNA]</scope>
    <source>
        <strain evidence="2 3">LMG 31447</strain>
    </source>
</reference>
<gene>
    <name evidence="2" type="ORF">FH603_5031</name>
</gene>
<evidence type="ECO:0000313" key="3">
    <source>
        <dbReference type="Proteomes" id="UP000700732"/>
    </source>
</evidence>
<comment type="caution">
    <text evidence="2">The sequence shown here is derived from an EMBL/GenBank/DDBJ whole genome shotgun (WGS) entry which is preliminary data.</text>
</comment>
<proteinExistence type="predicted"/>
<protein>
    <submittedName>
        <fullName evidence="2">Uncharacterized protein</fullName>
    </submittedName>
</protein>
<keyword evidence="3" id="KW-1185">Reference proteome</keyword>
<evidence type="ECO:0000256" key="1">
    <source>
        <dbReference type="SAM" id="SignalP"/>
    </source>
</evidence>
<accession>A0ABR6WEY5</accession>
<dbReference type="Proteomes" id="UP000700732">
    <property type="component" value="Unassembled WGS sequence"/>
</dbReference>
<dbReference type="RefSeq" id="WP_186741095.1">
    <property type="nucleotide sequence ID" value="NZ_VFIA01000047.1"/>
</dbReference>
<feature type="signal peptide" evidence="1">
    <location>
        <begin position="1"/>
        <end position="27"/>
    </location>
</feature>
<evidence type="ECO:0000313" key="2">
    <source>
        <dbReference type="EMBL" id="MBC3794502.1"/>
    </source>
</evidence>
<organism evidence="2 3">
    <name type="scientific">Spirosoma utsteinense</name>
    <dbReference type="NCBI Taxonomy" id="2585773"/>
    <lineage>
        <taxon>Bacteria</taxon>
        <taxon>Pseudomonadati</taxon>
        <taxon>Bacteroidota</taxon>
        <taxon>Cytophagia</taxon>
        <taxon>Cytophagales</taxon>
        <taxon>Cytophagaceae</taxon>
        <taxon>Spirosoma</taxon>
    </lineage>
</organism>